<dbReference type="PROSITE" id="PS50305">
    <property type="entry name" value="SIRTUIN"/>
    <property type="match status" value="1"/>
</dbReference>
<feature type="domain" description="Deacetylase sirtuin-type" evidence="16">
    <location>
        <begin position="507"/>
        <end position="802"/>
    </location>
</feature>
<evidence type="ECO:0000313" key="17">
    <source>
        <dbReference type="EMBL" id="GJJ11515.1"/>
    </source>
</evidence>
<dbReference type="Gene3D" id="3.40.50.1220">
    <property type="entry name" value="TPP-binding domain"/>
    <property type="match status" value="1"/>
</dbReference>
<dbReference type="GO" id="GO:0005634">
    <property type="term" value="C:nucleus"/>
    <property type="evidence" value="ECO:0007669"/>
    <property type="project" value="UniProtKB-SubCell"/>
</dbReference>
<dbReference type="SUPFAM" id="SSF52467">
    <property type="entry name" value="DHS-like NAD/FAD-binding domain"/>
    <property type="match status" value="1"/>
</dbReference>
<gene>
    <name evidence="17" type="ORF">Clacol_005748</name>
</gene>
<dbReference type="GO" id="GO:0005739">
    <property type="term" value="C:mitochondrion"/>
    <property type="evidence" value="ECO:0007669"/>
    <property type="project" value="UniProtKB-SubCell"/>
</dbReference>
<evidence type="ECO:0000256" key="9">
    <source>
        <dbReference type="ARBA" id="ARBA00023015"/>
    </source>
</evidence>
<dbReference type="InterPro" id="IPR050134">
    <property type="entry name" value="NAD-dep_sirtuin_deacylases"/>
</dbReference>
<feature type="region of interest" description="Disordered" evidence="15">
    <location>
        <begin position="245"/>
        <end position="264"/>
    </location>
</feature>
<feature type="compositionally biased region" description="Low complexity" evidence="15">
    <location>
        <begin position="210"/>
        <end position="228"/>
    </location>
</feature>
<dbReference type="PANTHER" id="PTHR11085:SF9">
    <property type="entry name" value="NAD-DEPENDENT PROTEIN DEACETYLASE SIRTUIN-1"/>
    <property type="match status" value="1"/>
</dbReference>
<protein>
    <recommendedName>
        <fullName evidence="16">Deacetylase sirtuin-type domain-containing protein</fullName>
    </recommendedName>
</protein>
<feature type="region of interest" description="Disordered" evidence="15">
    <location>
        <begin position="853"/>
        <end position="877"/>
    </location>
</feature>
<dbReference type="Pfam" id="PF02146">
    <property type="entry name" value="SIR2"/>
    <property type="match status" value="1"/>
</dbReference>
<name>A0AAV5AHU4_9AGAM</name>
<dbReference type="GO" id="GO:0070403">
    <property type="term" value="F:NAD+ binding"/>
    <property type="evidence" value="ECO:0007669"/>
    <property type="project" value="InterPro"/>
</dbReference>
<evidence type="ECO:0000313" key="18">
    <source>
        <dbReference type="Proteomes" id="UP001050691"/>
    </source>
</evidence>
<feature type="compositionally biased region" description="Basic residues" evidence="15">
    <location>
        <begin position="250"/>
        <end position="264"/>
    </location>
</feature>
<dbReference type="Proteomes" id="UP001050691">
    <property type="component" value="Unassembled WGS sequence"/>
</dbReference>
<dbReference type="InterPro" id="IPR026591">
    <property type="entry name" value="Sirtuin_cat_small_dom_sf"/>
</dbReference>
<dbReference type="Gene3D" id="3.30.1600.10">
    <property type="entry name" value="SIR2/SIRT2 'Small Domain"/>
    <property type="match status" value="1"/>
</dbReference>
<proteinExistence type="inferred from homology"/>
<evidence type="ECO:0000256" key="4">
    <source>
        <dbReference type="ARBA" id="ARBA00006924"/>
    </source>
</evidence>
<evidence type="ECO:0000259" key="16">
    <source>
        <dbReference type="PROSITE" id="PS50305"/>
    </source>
</evidence>
<evidence type="ECO:0000256" key="8">
    <source>
        <dbReference type="ARBA" id="ARBA00022833"/>
    </source>
</evidence>
<keyword evidence="18" id="KW-1185">Reference proteome</keyword>
<keyword evidence="7" id="KW-0479">Metal-binding</keyword>
<feature type="region of interest" description="Disordered" evidence="15">
    <location>
        <begin position="394"/>
        <end position="415"/>
    </location>
</feature>
<dbReference type="InterPro" id="IPR029035">
    <property type="entry name" value="DHS-like_NAD/FAD-binding_dom"/>
</dbReference>
<accession>A0AAV5AHU4</accession>
<evidence type="ECO:0000256" key="10">
    <source>
        <dbReference type="ARBA" id="ARBA00023027"/>
    </source>
</evidence>
<evidence type="ECO:0000256" key="12">
    <source>
        <dbReference type="ARBA" id="ARBA00023163"/>
    </source>
</evidence>
<keyword evidence="9" id="KW-0805">Transcription regulation</keyword>
<dbReference type="AlphaFoldDB" id="A0AAV5AHU4"/>
<keyword evidence="5" id="KW-0678">Repressor</keyword>
<evidence type="ECO:0000256" key="1">
    <source>
        <dbReference type="ARBA" id="ARBA00001947"/>
    </source>
</evidence>
<dbReference type="Pfam" id="PF04574">
    <property type="entry name" value="DUF592"/>
    <property type="match status" value="1"/>
</dbReference>
<feature type="region of interest" description="Disordered" evidence="15">
    <location>
        <begin position="169"/>
        <end position="229"/>
    </location>
</feature>
<feature type="region of interest" description="Disordered" evidence="15">
    <location>
        <begin position="807"/>
        <end position="827"/>
    </location>
</feature>
<comment type="similarity">
    <text evidence="4">Belongs to the sirtuin family. Class I subfamily.</text>
</comment>
<evidence type="ECO:0000256" key="14">
    <source>
        <dbReference type="PROSITE-ProRule" id="PRU00236"/>
    </source>
</evidence>
<keyword evidence="8" id="KW-0862">Zinc</keyword>
<dbReference type="PANTHER" id="PTHR11085">
    <property type="entry name" value="NAD-DEPENDENT PROTEIN DEACYLASE SIRTUIN-5, MITOCHONDRIAL-RELATED"/>
    <property type="match status" value="1"/>
</dbReference>
<dbReference type="InterPro" id="IPR003000">
    <property type="entry name" value="Sirtuin"/>
</dbReference>
<keyword evidence="12" id="KW-0804">Transcription</keyword>
<keyword evidence="13" id="KW-0539">Nucleus</keyword>
<dbReference type="InterPro" id="IPR007654">
    <property type="entry name" value="NAD-dep_histone_deAcase_SIR2_N"/>
</dbReference>
<comment type="caution">
    <text evidence="14">Lacks conserved residue(s) required for the propagation of feature annotation.</text>
</comment>
<evidence type="ECO:0000256" key="11">
    <source>
        <dbReference type="ARBA" id="ARBA00023128"/>
    </source>
</evidence>
<keyword evidence="11" id="KW-0496">Mitochondrion</keyword>
<evidence type="ECO:0000256" key="7">
    <source>
        <dbReference type="ARBA" id="ARBA00022723"/>
    </source>
</evidence>
<evidence type="ECO:0000256" key="3">
    <source>
        <dbReference type="ARBA" id="ARBA00004173"/>
    </source>
</evidence>
<feature type="region of interest" description="Disordered" evidence="15">
    <location>
        <begin position="670"/>
        <end position="699"/>
    </location>
</feature>
<keyword evidence="10" id="KW-0520">NAD</keyword>
<sequence length="877" mass="98024">MALRILMMGTDSMRKRIGVSLRRYSIGSNRNPLEELAVASVEKTIEHGTEEGFAQIPRRPIRRLSAGTDGMIAIARDPRPVWTSQRQTTPMVEHGLLDSEEGPGRLYRIVKRRLGEETPDNGGTRVLSPRLTSCTAISPMPLGSPRPILQVDRNMNDIETPLETSLFSRISHGVLKRPPSPAKKMKTQSQRQKENRLLVPTNLASPFKGSSSVSSLLSKSSNSNSRSSKIFRRSSADTFNAHIPSTTASFHRRPSGSHALQKKSKNHDDWLVPFLSLPAPSVIKTKPTLVLEDFDAVNFRLQFSPQLCSTPVRKRRQSLTDQIKDITPVPMFGSKNSDDVPMNEDVAVQTDYIDPPALNPSASCVSVAGTDDTVQPAELTRVFCHRDDAALGNSPTSLTETAASSQNPQQLSSEQDSMNLRTMFSGLDLTATSLWSNEDVRNMTRDAQEKGIDWWIKEYVVERQISPRKLLLAFGLIFSKGADRLDNDQIFRILKMTLMRIIRRRERLTSYNTIQDVVSLLNKSQRIMVLSGAGISVSSGIPDFRSKNGLYQMLKSTCEYQLDDPQQMFDLEYFKENPSVKQQRGVALPLMSNREIYPSNHEPSLAHRFIHLLETKNKLLRNYTQNIDDLESSAGIRRATCLQCGTQYPGKHIEKDVLEQRVPLCTKCPRPQPKPPKKRKISMTWNGGDETTSEEEEDVTPKAVIKPNITFFGEKLTDEFDELLGVDRTKVNLLIVMGTSLKVSNLHRKVTPVSEILSYIPHSVPQILINKTPIKHMNADIVLLGNADSIIEYLCTEALGPDWELPSSLNSSTSNGKRKSKCQPPRRVGNSHVWLFEGAEGGEFVANLEAQAQKSVAKHGNGKAAESSRQTKKQRTN</sequence>
<evidence type="ECO:0000256" key="13">
    <source>
        <dbReference type="ARBA" id="ARBA00023242"/>
    </source>
</evidence>
<keyword evidence="6" id="KW-0808">Transferase</keyword>
<evidence type="ECO:0000256" key="5">
    <source>
        <dbReference type="ARBA" id="ARBA00022491"/>
    </source>
</evidence>
<comment type="caution">
    <text evidence="17">The sequence shown here is derived from an EMBL/GenBank/DDBJ whole genome shotgun (WGS) entry which is preliminary data.</text>
</comment>
<dbReference type="GO" id="GO:0046970">
    <property type="term" value="F:histone H4K16 deacetylase activity, NAD-dependent"/>
    <property type="evidence" value="ECO:0007669"/>
    <property type="project" value="TreeGrafter"/>
</dbReference>
<comment type="cofactor">
    <cofactor evidence="1">
        <name>Zn(2+)</name>
        <dbReference type="ChEBI" id="CHEBI:29105"/>
    </cofactor>
</comment>
<dbReference type="InterPro" id="IPR026590">
    <property type="entry name" value="Ssirtuin_cat_dom"/>
</dbReference>
<evidence type="ECO:0000256" key="2">
    <source>
        <dbReference type="ARBA" id="ARBA00004123"/>
    </source>
</evidence>
<reference evidence="17" key="1">
    <citation type="submission" date="2021-10" db="EMBL/GenBank/DDBJ databases">
        <title>De novo Genome Assembly of Clathrus columnatus (Basidiomycota, Fungi) Using Illumina and Nanopore Sequence Data.</title>
        <authorList>
            <person name="Ogiso-Tanaka E."/>
            <person name="Itagaki H."/>
            <person name="Hosoya T."/>
            <person name="Hosaka K."/>
        </authorList>
    </citation>
    <scope>NUCLEOTIDE SEQUENCE</scope>
    <source>
        <strain evidence="17">MO-923</strain>
    </source>
</reference>
<comment type="subcellular location">
    <subcellularLocation>
        <location evidence="3">Mitochondrion</location>
    </subcellularLocation>
    <subcellularLocation>
        <location evidence="2">Nucleus</location>
    </subcellularLocation>
</comment>
<dbReference type="EMBL" id="BPWL01000006">
    <property type="protein sequence ID" value="GJJ11515.1"/>
    <property type="molecule type" value="Genomic_DNA"/>
</dbReference>
<organism evidence="17 18">
    <name type="scientific">Clathrus columnatus</name>
    <dbReference type="NCBI Taxonomy" id="1419009"/>
    <lineage>
        <taxon>Eukaryota</taxon>
        <taxon>Fungi</taxon>
        <taxon>Dikarya</taxon>
        <taxon>Basidiomycota</taxon>
        <taxon>Agaricomycotina</taxon>
        <taxon>Agaricomycetes</taxon>
        <taxon>Phallomycetidae</taxon>
        <taxon>Phallales</taxon>
        <taxon>Clathraceae</taxon>
        <taxon>Clathrus</taxon>
    </lineage>
</organism>
<evidence type="ECO:0000256" key="15">
    <source>
        <dbReference type="SAM" id="MobiDB-lite"/>
    </source>
</evidence>
<evidence type="ECO:0000256" key="6">
    <source>
        <dbReference type="ARBA" id="ARBA00022679"/>
    </source>
</evidence>
<dbReference type="GO" id="GO:0046872">
    <property type="term" value="F:metal ion binding"/>
    <property type="evidence" value="ECO:0007669"/>
    <property type="project" value="UniProtKB-KW"/>
</dbReference>